<dbReference type="EMBL" id="CP144913">
    <property type="protein sequence ID" value="WXB75886.1"/>
    <property type="molecule type" value="Genomic_DNA"/>
</dbReference>
<evidence type="ECO:0000313" key="2">
    <source>
        <dbReference type="EMBL" id="WXB75886.1"/>
    </source>
</evidence>
<keyword evidence="1" id="KW-1133">Transmembrane helix</keyword>
<keyword evidence="3" id="KW-1185">Reference proteome</keyword>
<evidence type="ECO:0000313" key="3">
    <source>
        <dbReference type="Proteomes" id="UP001382727"/>
    </source>
</evidence>
<protein>
    <submittedName>
        <fullName evidence="2">DUF485 domain-containing protein</fullName>
    </submittedName>
</protein>
<gene>
    <name evidence="2" type="ORF">V1351_13145</name>
</gene>
<dbReference type="InterPro" id="IPR007436">
    <property type="entry name" value="DUF485"/>
</dbReference>
<dbReference type="PANTHER" id="PTHR38441:SF1">
    <property type="entry name" value="MEMBRANE PROTEIN"/>
    <property type="match status" value="1"/>
</dbReference>
<sequence>MSNDAPTLGERYIAVQESEDFGELRRKFRGFVFPVTAFFLTWYFLYVLLSMFAPDFMGTKVFGNVNIGLLLGLGQFVTTFAITIIYVRWANRVFDPRAEALATSVGSDETPEVDN</sequence>
<dbReference type="Proteomes" id="UP001382727">
    <property type="component" value="Chromosome"/>
</dbReference>
<feature type="transmembrane region" description="Helical" evidence="1">
    <location>
        <begin position="31"/>
        <end position="53"/>
    </location>
</feature>
<accession>A0ABZ2MFQ7</accession>
<dbReference type="RefSeq" id="WP_338748656.1">
    <property type="nucleotide sequence ID" value="NZ_CP144913.1"/>
</dbReference>
<name>A0ABZ2MFQ7_9MICO</name>
<proteinExistence type="predicted"/>
<dbReference type="Pfam" id="PF04341">
    <property type="entry name" value="DUF485"/>
    <property type="match status" value="1"/>
</dbReference>
<evidence type="ECO:0000256" key="1">
    <source>
        <dbReference type="SAM" id="Phobius"/>
    </source>
</evidence>
<feature type="transmembrane region" description="Helical" evidence="1">
    <location>
        <begin position="65"/>
        <end position="87"/>
    </location>
</feature>
<keyword evidence="1" id="KW-0472">Membrane</keyword>
<dbReference type="PANTHER" id="PTHR38441">
    <property type="entry name" value="INTEGRAL MEMBRANE PROTEIN-RELATED"/>
    <property type="match status" value="1"/>
</dbReference>
<keyword evidence="1" id="KW-0812">Transmembrane</keyword>
<organism evidence="2 3">
    <name type="scientific">Janibacter alittae</name>
    <dbReference type="NCBI Taxonomy" id="3115209"/>
    <lineage>
        <taxon>Bacteria</taxon>
        <taxon>Bacillati</taxon>
        <taxon>Actinomycetota</taxon>
        <taxon>Actinomycetes</taxon>
        <taxon>Micrococcales</taxon>
        <taxon>Intrasporangiaceae</taxon>
        <taxon>Janibacter</taxon>
    </lineage>
</organism>
<reference evidence="2 3" key="1">
    <citation type="submission" date="2024-02" db="EMBL/GenBank/DDBJ databases">
        <title>Janibacter sp. nov., isolated from gut of marine sandworm.</title>
        <authorList>
            <person name="Kim B."/>
            <person name="Jun M.O."/>
            <person name="Shin N.-R."/>
        </authorList>
    </citation>
    <scope>NUCLEOTIDE SEQUENCE [LARGE SCALE GENOMIC DNA]</scope>
    <source>
        <strain evidence="2 3">A1S7</strain>
    </source>
</reference>